<accession>X1IKP9</accession>
<reference evidence="1" key="1">
    <citation type="journal article" date="2014" name="Front. Microbiol.">
        <title>High frequency of phylogenetically diverse reductive dehalogenase-homologous genes in deep subseafloor sedimentary metagenomes.</title>
        <authorList>
            <person name="Kawai M."/>
            <person name="Futagami T."/>
            <person name="Toyoda A."/>
            <person name="Takaki Y."/>
            <person name="Nishi S."/>
            <person name="Hori S."/>
            <person name="Arai W."/>
            <person name="Tsubouchi T."/>
            <person name="Morono Y."/>
            <person name="Uchiyama I."/>
            <person name="Ito T."/>
            <person name="Fujiyama A."/>
            <person name="Inagaki F."/>
            <person name="Takami H."/>
        </authorList>
    </citation>
    <scope>NUCLEOTIDE SEQUENCE</scope>
    <source>
        <strain evidence="1">Expedition CK06-06</strain>
    </source>
</reference>
<evidence type="ECO:0000313" key="1">
    <source>
        <dbReference type="EMBL" id="GAH82966.1"/>
    </source>
</evidence>
<gene>
    <name evidence="1" type="ORF">S03H2_59532</name>
</gene>
<dbReference type="InterPro" id="IPR013783">
    <property type="entry name" value="Ig-like_fold"/>
</dbReference>
<sequence>FGSTKISTTDTLTFKVYNHGVDSTLQVTGITSSNAVFSASPSSLR</sequence>
<protein>
    <submittedName>
        <fullName evidence="1">Uncharacterized protein</fullName>
    </submittedName>
</protein>
<dbReference type="Gene3D" id="2.60.40.10">
    <property type="entry name" value="Immunoglobulins"/>
    <property type="match status" value="1"/>
</dbReference>
<dbReference type="AlphaFoldDB" id="X1IKP9"/>
<name>X1IKP9_9ZZZZ</name>
<feature type="non-terminal residue" evidence="1">
    <location>
        <position position="1"/>
    </location>
</feature>
<comment type="caution">
    <text evidence="1">The sequence shown here is derived from an EMBL/GenBank/DDBJ whole genome shotgun (WGS) entry which is preliminary data.</text>
</comment>
<dbReference type="EMBL" id="BARU01038283">
    <property type="protein sequence ID" value="GAH82966.1"/>
    <property type="molecule type" value="Genomic_DNA"/>
</dbReference>
<organism evidence="1">
    <name type="scientific">marine sediment metagenome</name>
    <dbReference type="NCBI Taxonomy" id="412755"/>
    <lineage>
        <taxon>unclassified sequences</taxon>
        <taxon>metagenomes</taxon>
        <taxon>ecological metagenomes</taxon>
    </lineage>
</organism>
<proteinExistence type="predicted"/>